<sequence>MKKRNLFAVMTALGLVYGAAANAIAFTFTEDLSGVTMTASGSIDVSGLVRNNRVNGWGGLGIQSYDATSILGNTTGGAVNATYQFHAGTDFSDFTGAGRPYTQSHFSWSQSGDSSSFATYLWGRGHLVPGFSLHTSDLVGSVWSTDQSWFASGTSFASLGMTEGTYSITDSVSGENLSIVVARSLPAVSLPAVPLPASFPLLLGGLAAFGMLKRKKKA</sequence>
<reference evidence="4" key="1">
    <citation type="submission" date="2016-10" db="EMBL/GenBank/DDBJ databases">
        <authorList>
            <person name="Varghese N."/>
            <person name="Submissions S."/>
        </authorList>
    </citation>
    <scope>NUCLEOTIDE SEQUENCE [LARGE SCALE GENOMIC DNA]</scope>
    <source>
        <strain evidence="4">DSM 26471</strain>
    </source>
</reference>
<accession>A0A1I3KNV2</accession>
<evidence type="ECO:0000313" key="4">
    <source>
        <dbReference type="Proteomes" id="UP000199630"/>
    </source>
</evidence>
<proteinExistence type="predicted"/>
<evidence type="ECO:0000256" key="2">
    <source>
        <dbReference type="SAM" id="SignalP"/>
    </source>
</evidence>
<dbReference type="InterPro" id="IPR022472">
    <property type="entry name" value="VPLPA-CTERM"/>
</dbReference>
<name>A0A1I3KNV2_9RHOB</name>
<dbReference type="EMBL" id="FORH01000001">
    <property type="protein sequence ID" value="SFI74040.1"/>
    <property type="molecule type" value="Genomic_DNA"/>
</dbReference>
<gene>
    <name evidence="3" type="ORF">SAMN04487991_0748</name>
</gene>
<protein>
    <submittedName>
        <fullName evidence="3">VPLPA-CTERM protein sorting domain-containing protein</fullName>
    </submittedName>
</protein>
<dbReference type="Proteomes" id="UP000199630">
    <property type="component" value="Unassembled WGS sequence"/>
</dbReference>
<keyword evidence="1" id="KW-0472">Membrane</keyword>
<evidence type="ECO:0000313" key="3">
    <source>
        <dbReference type="EMBL" id="SFI74040.1"/>
    </source>
</evidence>
<organism evidence="3 4">
    <name type="scientific">Celeribacter neptunius</name>
    <dbReference type="NCBI Taxonomy" id="588602"/>
    <lineage>
        <taxon>Bacteria</taxon>
        <taxon>Pseudomonadati</taxon>
        <taxon>Pseudomonadota</taxon>
        <taxon>Alphaproteobacteria</taxon>
        <taxon>Rhodobacterales</taxon>
        <taxon>Roseobacteraceae</taxon>
        <taxon>Celeribacter</taxon>
    </lineage>
</organism>
<dbReference type="NCBIfam" id="TIGR03370">
    <property type="entry name" value="VPLPA-CTERM"/>
    <property type="match status" value="1"/>
</dbReference>
<keyword evidence="1" id="KW-0812">Transmembrane</keyword>
<keyword evidence="4" id="KW-1185">Reference proteome</keyword>
<dbReference type="AlphaFoldDB" id="A0A1I3KNV2"/>
<dbReference type="OrthoDB" id="8558695at2"/>
<keyword evidence="1" id="KW-1133">Transmembrane helix</keyword>
<dbReference type="STRING" id="588602.SAMN04487991_0748"/>
<feature type="transmembrane region" description="Helical" evidence="1">
    <location>
        <begin position="193"/>
        <end position="212"/>
    </location>
</feature>
<feature type="chain" id="PRO_5011670316" evidence="2">
    <location>
        <begin position="26"/>
        <end position="218"/>
    </location>
</feature>
<evidence type="ECO:0000256" key="1">
    <source>
        <dbReference type="SAM" id="Phobius"/>
    </source>
</evidence>
<keyword evidence="2" id="KW-0732">Signal</keyword>
<dbReference type="RefSeq" id="WP_090057488.1">
    <property type="nucleotide sequence ID" value="NZ_FORH01000001.1"/>
</dbReference>
<feature type="signal peptide" evidence="2">
    <location>
        <begin position="1"/>
        <end position="25"/>
    </location>
</feature>